<keyword evidence="5" id="KW-0472">Membrane</keyword>
<feature type="chain" id="PRO_5046654178" description="Malectin-like domain-containing protein" evidence="6">
    <location>
        <begin position="28"/>
        <end position="112"/>
    </location>
</feature>
<dbReference type="Pfam" id="PF12819">
    <property type="entry name" value="Malectin_like"/>
    <property type="match status" value="1"/>
</dbReference>
<keyword evidence="2" id="KW-0812">Transmembrane</keyword>
<dbReference type="InterPro" id="IPR024788">
    <property type="entry name" value="Malectin-like_Carb-bd_dom"/>
</dbReference>
<name>A0ABQ8HM35_9ROSI</name>
<gene>
    <name evidence="8" type="ORF">JRO89_XS09G0199200</name>
</gene>
<evidence type="ECO:0000313" key="9">
    <source>
        <dbReference type="Proteomes" id="UP000827721"/>
    </source>
</evidence>
<keyword evidence="3 6" id="KW-0732">Signal</keyword>
<sequence length="112" mass="12435">MAGYEIFKHVMFAFLGVVIALTVLVHAQSQSGFISINCGLPKNSGYTDEKTGIDYAPDVNFIENGASYNISSDYSTHHHTLEKPFLTVRSFPKGIRNCYTLKPICGDLKFLI</sequence>
<keyword evidence="9" id="KW-1185">Reference proteome</keyword>
<evidence type="ECO:0000256" key="6">
    <source>
        <dbReference type="SAM" id="SignalP"/>
    </source>
</evidence>
<dbReference type="EMBL" id="JAFEMO010000009">
    <property type="protein sequence ID" value="KAH7565381.1"/>
    <property type="molecule type" value="Genomic_DNA"/>
</dbReference>
<comment type="caution">
    <text evidence="8">The sequence shown here is derived from an EMBL/GenBank/DDBJ whole genome shotgun (WGS) entry which is preliminary data.</text>
</comment>
<evidence type="ECO:0000256" key="5">
    <source>
        <dbReference type="ARBA" id="ARBA00023136"/>
    </source>
</evidence>
<evidence type="ECO:0000256" key="3">
    <source>
        <dbReference type="ARBA" id="ARBA00022729"/>
    </source>
</evidence>
<dbReference type="Proteomes" id="UP000827721">
    <property type="component" value="Unassembled WGS sequence"/>
</dbReference>
<organism evidence="8 9">
    <name type="scientific">Xanthoceras sorbifolium</name>
    <dbReference type="NCBI Taxonomy" id="99658"/>
    <lineage>
        <taxon>Eukaryota</taxon>
        <taxon>Viridiplantae</taxon>
        <taxon>Streptophyta</taxon>
        <taxon>Embryophyta</taxon>
        <taxon>Tracheophyta</taxon>
        <taxon>Spermatophyta</taxon>
        <taxon>Magnoliopsida</taxon>
        <taxon>eudicotyledons</taxon>
        <taxon>Gunneridae</taxon>
        <taxon>Pentapetalae</taxon>
        <taxon>rosids</taxon>
        <taxon>malvids</taxon>
        <taxon>Sapindales</taxon>
        <taxon>Sapindaceae</taxon>
        <taxon>Xanthoceroideae</taxon>
        <taxon>Xanthoceras</taxon>
    </lineage>
</organism>
<feature type="domain" description="Malectin-like" evidence="7">
    <location>
        <begin position="36"/>
        <end position="112"/>
    </location>
</feature>
<evidence type="ECO:0000256" key="2">
    <source>
        <dbReference type="ARBA" id="ARBA00022692"/>
    </source>
</evidence>
<evidence type="ECO:0000259" key="7">
    <source>
        <dbReference type="Pfam" id="PF12819"/>
    </source>
</evidence>
<proteinExistence type="predicted"/>
<comment type="subcellular location">
    <subcellularLocation>
        <location evidence="1">Membrane</location>
        <topology evidence="1">Single-pass membrane protein</topology>
    </subcellularLocation>
</comment>
<accession>A0ABQ8HM35</accession>
<evidence type="ECO:0000256" key="1">
    <source>
        <dbReference type="ARBA" id="ARBA00004167"/>
    </source>
</evidence>
<evidence type="ECO:0000256" key="4">
    <source>
        <dbReference type="ARBA" id="ARBA00022989"/>
    </source>
</evidence>
<feature type="signal peptide" evidence="6">
    <location>
        <begin position="1"/>
        <end position="27"/>
    </location>
</feature>
<evidence type="ECO:0000313" key="8">
    <source>
        <dbReference type="EMBL" id="KAH7565381.1"/>
    </source>
</evidence>
<protein>
    <recommendedName>
        <fullName evidence="7">Malectin-like domain-containing protein</fullName>
    </recommendedName>
</protein>
<reference evidence="8 9" key="1">
    <citation type="submission" date="2021-02" db="EMBL/GenBank/DDBJ databases">
        <title>Plant Genome Project.</title>
        <authorList>
            <person name="Zhang R.-G."/>
        </authorList>
    </citation>
    <scope>NUCLEOTIDE SEQUENCE [LARGE SCALE GENOMIC DNA]</scope>
    <source>
        <tissue evidence="8">Leaves</tissue>
    </source>
</reference>
<keyword evidence="4" id="KW-1133">Transmembrane helix</keyword>